<gene>
    <name evidence="6" type="ORF">AURDEDRAFT_130788</name>
</gene>
<reference evidence="7" key="1">
    <citation type="journal article" date="2012" name="Science">
        <title>The Paleozoic origin of enzymatic lignin decomposition reconstructed from 31 fungal genomes.</title>
        <authorList>
            <person name="Floudas D."/>
            <person name="Binder M."/>
            <person name="Riley R."/>
            <person name="Barry K."/>
            <person name="Blanchette R.A."/>
            <person name="Henrissat B."/>
            <person name="Martinez A.T."/>
            <person name="Otillar R."/>
            <person name="Spatafora J.W."/>
            <person name="Yadav J.S."/>
            <person name="Aerts A."/>
            <person name="Benoit I."/>
            <person name="Boyd A."/>
            <person name="Carlson A."/>
            <person name="Copeland A."/>
            <person name="Coutinho P.M."/>
            <person name="de Vries R.P."/>
            <person name="Ferreira P."/>
            <person name="Findley K."/>
            <person name="Foster B."/>
            <person name="Gaskell J."/>
            <person name="Glotzer D."/>
            <person name="Gorecki P."/>
            <person name="Heitman J."/>
            <person name="Hesse C."/>
            <person name="Hori C."/>
            <person name="Igarashi K."/>
            <person name="Jurgens J.A."/>
            <person name="Kallen N."/>
            <person name="Kersten P."/>
            <person name="Kohler A."/>
            <person name="Kuees U."/>
            <person name="Kumar T.K.A."/>
            <person name="Kuo A."/>
            <person name="LaButti K."/>
            <person name="Larrondo L.F."/>
            <person name="Lindquist E."/>
            <person name="Ling A."/>
            <person name="Lombard V."/>
            <person name="Lucas S."/>
            <person name="Lundell T."/>
            <person name="Martin R."/>
            <person name="McLaughlin D.J."/>
            <person name="Morgenstern I."/>
            <person name="Morin E."/>
            <person name="Murat C."/>
            <person name="Nagy L.G."/>
            <person name="Nolan M."/>
            <person name="Ohm R.A."/>
            <person name="Patyshakuliyeva A."/>
            <person name="Rokas A."/>
            <person name="Ruiz-Duenas F.J."/>
            <person name="Sabat G."/>
            <person name="Salamov A."/>
            <person name="Samejima M."/>
            <person name="Schmutz J."/>
            <person name="Slot J.C."/>
            <person name="St John F."/>
            <person name="Stenlid J."/>
            <person name="Sun H."/>
            <person name="Sun S."/>
            <person name="Syed K."/>
            <person name="Tsang A."/>
            <person name="Wiebenga A."/>
            <person name="Young D."/>
            <person name="Pisabarro A."/>
            <person name="Eastwood D.C."/>
            <person name="Martin F."/>
            <person name="Cullen D."/>
            <person name="Grigoriev I.V."/>
            <person name="Hibbett D.S."/>
        </authorList>
    </citation>
    <scope>NUCLEOTIDE SEQUENCE [LARGE SCALE GENOMIC DNA]</scope>
    <source>
        <strain evidence="7">TFB10046</strain>
    </source>
</reference>
<evidence type="ECO:0000256" key="1">
    <source>
        <dbReference type="ARBA" id="ARBA00022723"/>
    </source>
</evidence>
<dbReference type="InParanoid" id="J0D7P2"/>
<name>J0D7P2_AURST</name>
<dbReference type="Proteomes" id="UP000006514">
    <property type="component" value="Unassembled WGS sequence"/>
</dbReference>
<evidence type="ECO:0000313" key="6">
    <source>
        <dbReference type="EMBL" id="EJD35152.1"/>
    </source>
</evidence>
<dbReference type="EMBL" id="JH687902">
    <property type="protein sequence ID" value="EJD35152.1"/>
    <property type="molecule type" value="Genomic_DNA"/>
</dbReference>
<dbReference type="GO" id="GO:0008270">
    <property type="term" value="F:zinc ion binding"/>
    <property type="evidence" value="ECO:0007669"/>
    <property type="project" value="UniProtKB-KW"/>
</dbReference>
<evidence type="ECO:0000256" key="4">
    <source>
        <dbReference type="PROSITE-ProRule" id="PRU00134"/>
    </source>
</evidence>
<dbReference type="Pfam" id="PF01753">
    <property type="entry name" value="zf-MYND"/>
    <property type="match status" value="1"/>
</dbReference>
<dbReference type="SUPFAM" id="SSF144232">
    <property type="entry name" value="HIT/MYND zinc finger-like"/>
    <property type="match status" value="1"/>
</dbReference>
<keyword evidence="1" id="KW-0479">Metal-binding</keyword>
<evidence type="ECO:0000256" key="3">
    <source>
        <dbReference type="ARBA" id="ARBA00022833"/>
    </source>
</evidence>
<organism evidence="6 7">
    <name type="scientific">Auricularia subglabra (strain TFB-10046 / SS5)</name>
    <name type="common">White-rot fungus</name>
    <name type="synonym">Auricularia delicata (strain TFB10046)</name>
    <dbReference type="NCBI Taxonomy" id="717982"/>
    <lineage>
        <taxon>Eukaryota</taxon>
        <taxon>Fungi</taxon>
        <taxon>Dikarya</taxon>
        <taxon>Basidiomycota</taxon>
        <taxon>Agaricomycotina</taxon>
        <taxon>Agaricomycetes</taxon>
        <taxon>Auriculariales</taxon>
        <taxon>Auriculariaceae</taxon>
        <taxon>Auricularia</taxon>
    </lineage>
</organism>
<evidence type="ECO:0000256" key="2">
    <source>
        <dbReference type="ARBA" id="ARBA00022771"/>
    </source>
</evidence>
<dbReference type="Gene3D" id="6.10.140.2220">
    <property type="match status" value="1"/>
</dbReference>
<keyword evidence="2 4" id="KW-0863">Zinc-finger</keyword>
<sequence length="466" mass="50535">MDLVTRANRIAATLAGESATCCPLCLVSLAEELATGVAVRELDRVRTDGHAFWNACVAAVIKLFEDTAPGRHGILESTIATCPREHGSAGRLPNVVQVLVNALCHILSAGLTRGAHSGFERAKKRRGAFASARGHWPTEPAQLFPGGPHRLLCALVHWGADGQSRYPIAVLAELATVALPFVFRTIIGSPRLHIDTLTLFVDRLRGEPVDEDADGVTLQEQDVSRRRTTRSQGIMAVALFLGALQSGPDAGANDLLSFAGPRGQDVFGAVVDALEFFNCPRTDMYKALALVANRLQQNLGLPVSVLPAPILACRGPELDIQDIIVVLLRTVREQKRRCSGPGCGLYVQEHEPGMAFRPCADCLVVHYCSRACQRRDWNGGSRVAHAQVCAAIRRLVDARDYHAAYAACSPREMSAILEFALSHTALHDELRQRAVEILGQHHDVGLRTLMALSPDVRMAAMHEIFG</sequence>
<dbReference type="AlphaFoldDB" id="J0D7P2"/>
<protein>
    <recommendedName>
        <fullName evidence="5">MYND-type domain-containing protein</fullName>
    </recommendedName>
</protein>
<dbReference type="InterPro" id="IPR002893">
    <property type="entry name" value="Znf_MYND"/>
</dbReference>
<evidence type="ECO:0000259" key="5">
    <source>
        <dbReference type="PROSITE" id="PS50865"/>
    </source>
</evidence>
<dbReference type="OrthoDB" id="549788at2759"/>
<feature type="domain" description="MYND-type" evidence="5">
    <location>
        <begin position="340"/>
        <end position="389"/>
    </location>
</feature>
<proteinExistence type="predicted"/>
<dbReference type="KEGG" id="adl:AURDEDRAFT_130788"/>
<evidence type="ECO:0000313" key="7">
    <source>
        <dbReference type="Proteomes" id="UP000006514"/>
    </source>
</evidence>
<dbReference type="PROSITE" id="PS50865">
    <property type="entry name" value="ZF_MYND_2"/>
    <property type="match status" value="1"/>
</dbReference>
<accession>J0D7P2</accession>
<keyword evidence="3" id="KW-0862">Zinc</keyword>
<keyword evidence="7" id="KW-1185">Reference proteome</keyword>